<keyword evidence="8" id="KW-0732">Signal</keyword>
<dbReference type="Gene3D" id="3.40.390.10">
    <property type="entry name" value="Collagenase (Catalytic Domain)"/>
    <property type="match status" value="1"/>
</dbReference>
<dbReference type="GO" id="GO:0030574">
    <property type="term" value="P:collagen catabolic process"/>
    <property type="evidence" value="ECO:0007669"/>
    <property type="project" value="TreeGrafter"/>
</dbReference>
<dbReference type="SMART" id="SM00235">
    <property type="entry name" value="ZnMc"/>
    <property type="match status" value="1"/>
</dbReference>
<evidence type="ECO:0000256" key="5">
    <source>
        <dbReference type="ARBA" id="ARBA00023049"/>
    </source>
</evidence>
<evidence type="ECO:0000313" key="10">
    <source>
        <dbReference type="Proteomes" id="UP000504603"/>
    </source>
</evidence>
<dbReference type="GO" id="GO:0008270">
    <property type="term" value="F:zinc ion binding"/>
    <property type="evidence" value="ECO:0007669"/>
    <property type="project" value="InterPro"/>
</dbReference>
<feature type="signal peptide" evidence="8">
    <location>
        <begin position="1"/>
        <end position="24"/>
    </location>
</feature>
<sequence length="206" mass="23071">MALKSLKIFLFTLLIASIAKNAISIRDLHRHKSVSSPFSFPHEHLQDSRKGDTVEGIHNVKLYLQHFDYLTNLPAHAHNTFDDPLESALKTYQKNYHLNATATANVKIPFEKGDHGDVVPFCTPILAHSFFSTDERLHFNVDQNWAWGAVAGAVDVQTVALHELGHILGLAHNQDECAIMYAYICPGTTKCMTQDDIARITDLYSS</sequence>
<evidence type="ECO:0000313" key="11">
    <source>
        <dbReference type="RefSeq" id="XP_022134769.1"/>
    </source>
</evidence>
<keyword evidence="10" id="KW-1185">Reference proteome</keyword>
<dbReference type="InterPro" id="IPR006026">
    <property type="entry name" value="Peptidase_Metallo"/>
</dbReference>
<dbReference type="InterPro" id="IPR001818">
    <property type="entry name" value="Pept_M10_metallopeptidase"/>
</dbReference>
<feature type="domain" description="Peptidase metallopeptidase" evidence="9">
    <location>
        <begin position="27"/>
        <end position="206"/>
    </location>
</feature>
<proteinExistence type="predicted"/>
<feature type="binding site" evidence="7">
    <location>
        <position position="180"/>
    </location>
    <ligand>
        <name>Zn(2+)</name>
        <dbReference type="ChEBI" id="CHEBI:29105"/>
        <label>2</label>
        <note>catalytic</note>
    </ligand>
</feature>
<evidence type="ECO:0000259" key="9">
    <source>
        <dbReference type="SMART" id="SM00235"/>
    </source>
</evidence>
<dbReference type="SUPFAM" id="SSF55486">
    <property type="entry name" value="Metalloproteases ('zincins'), catalytic domain"/>
    <property type="match status" value="1"/>
</dbReference>
<feature type="active site" evidence="6">
    <location>
        <position position="163"/>
    </location>
</feature>
<dbReference type="Gene3D" id="1.10.101.10">
    <property type="entry name" value="PGBD-like superfamily/PGBD"/>
    <property type="match status" value="1"/>
</dbReference>
<comment type="cofactor">
    <cofactor evidence="7">
        <name>Zn(2+)</name>
        <dbReference type="ChEBI" id="CHEBI:29105"/>
    </cofactor>
    <text evidence="7">Binds 2 Zn(2+) ions per subunit.</text>
</comment>
<evidence type="ECO:0000256" key="3">
    <source>
        <dbReference type="ARBA" id="ARBA00022801"/>
    </source>
</evidence>
<reference evidence="11" key="1">
    <citation type="submission" date="2025-08" db="UniProtKB">
        <authorList>
            <consortium name="RefSeq"/>
        </authorList>
    </citation>
    <scope>IDENTIFICATION</scope>
    <source>
        <strain evidence="11">OHB3-1</strain>
    </source>
</reference>
<accession>A0A6J1BZQ4</accession>
<keyword evidence="3" id="KW-0378">Hydrolase</keyword>
<evidence type="ECO:0000256" key="2">
    <source>
        <dbReference type="ARBA" id="ARBA00022723"/>
    </source>
</evidence>
<dbReference type="InterPro" id="IPR021190">
    <property type="entry name" value="Pept_M10A"/>
</dbReference>
<keyword evidence="4 7" id="KW-0862">Zinc</keyword>
<dbReference type="InterPro" id="IPR036366">
    <property type="entry name" value="PGBDSf"/>
</dbReference>
<dbReference type="AlphaFoldDB" id="A0A6J1BZQ4"/>
<feature type="binding site" evidence="7">
    <location>
        <position position="166"/>
    </location>
    <ligand>
        <name>Zn(2+)</name>
        <dbReference type="ChEBI" id="CHEBI:29105"/>
        <label>2</label>
        <note>catalytic</note>
    </ligand>
</feature>
<dbReference type="GO" id="GO:0031012">
    <property type="term" value="C:extracellular matrix"/>
    <property type="evidence" value="ECO:0007669"/>
    <property type="project" value="InterPro"/>
</dbReference>
<name>A0A6J1BZQ4_MOMCH</name>
<dbReference type="KEGG" id="mcha:111006960"/>
<feature type="binding site" evidence="7">
    <location>
        <position position="138"/>
    </location>
    <ligand>
        <name>Zn(2+)</name>
        <dbReference type="ChEBI" id="CHEBI:29105"/>
        <label>1</label>
    </ligand>
</feature>
<evidence type="ECO:0000256" key="7">
    <source>
        <dbReference type="PIRSR" id="PIRSR621190-2"/>
    </source>
</evidence>
<dbReference type="Pfam" id="PF00413">
    <property type="entry name" value="Peptidase_M10"/>
    <property type="match status" value="1"/>
</dbReference>
<gene>
    <name evidence="11" type="primary">LOC111006960</name>
</gene>
<dbReference type="PANTHER" id="PTHR10201:SF323">
    <property type="entry name" value="MATRIX METALLOPROTEINASE-21"/>
    <property type="match status" value="1"/>
</dbReference>
<evidence type="ECO:0000256" key="1">
    <source>
        <dbReference type="ARBA" id="ARBA00022670"/>
    </source>
</evidence>
<feature type="binding site" evidence="7">
    <location>
        <position position="117"/>
    </location>
    <ligand>
        <name>Zn(2+)</name>
        <dbReference type="ChEBI" id="CHEBI:29105"/>
        <label>1</label>
    </ligand>
</feature>
<dbReference type="RefSeq" id="XP_022134769.1">
    <property type="nucleotide sequence ID" value="XM_022279077.1"/>
</dbReference>
<dbReference type="PANTHER" id="PTHR10201">
    <property type="entry name" value="MATRIX METALLOPROTEINASE"/>
    <property type="match status" value="1"/>
</dbReference>
<feature type="binding site" evidence="7">
    <location>
        <position position="172"/>
    </location>
    <ligand>
        <name>Zn(2+)</name>
        <dbReference type="ChEBI" id="CHEBI:29105"/>
        <label>2</label>
        <note>catalytic</note>
    </ligand>
</feature>
<evidence type="ECO:0000256" key="8">
    <source>
        <dbReference type="SAM" id="SignalP"/>
    </source>
</evidence>
<feature type="chain" id="PRO_5026721924" evidence="8">
    <location>
        <begin position="25"/>
        <end position="206"/>
    </location>
</feature>
<dbReference type="GO" id="GO:0004222">
    <property type="term" value="F:metalloendopeptidase activity"/>
    <property type="evidence" value="ECO:0007669"/>
    <property type="project" value="InterPro"/>
</dbReference>
<protein>
    <submittedName>
        <fullName evidence="11">Metalloendoproteinase 1-like</fullName>
    </submittedName>
</protein>
<keyword evidence="5" id="KW-0482">Metalloprotease</keyword>
<feature type="binding site" evidence="7">
    <location>
        <position position="128"/>
    </location>
    <ligand>
        <name>Zn(2+)</name>
        <dbReference type="ChEBI" id="CHEBI:29105"/>
        <label>1</label>
    </ligand>
</feature>
<organism evidence="10 11">
    <name type="scientific">Momordica charantia</name>
    <name type="common">Bitter gourd</name>
    <name type="synonym">Balsam pear</name>
    <dbReference type="NCBI Taxonomy" id="3673"/>
    <lineage>
        <taxon>Eukaryota</taxon>
        <taxon>Viridiplantae</taxon>
        <taxon>Streptophyta</taxon>
        <taxon>Embryophyta</taxon>
        <taxon>Tracheophyta</taxon>
        <taxon>Spermatophyta</taxon>
        <taxon>Magnoliopsida</taxon>
        <taxon>eudicotyledons</taxon>
        <taxon>Gunneridae</taxon>
        <taxon>Pentapetalae</taxon>
        <taxon>rosids</taxon>
        <taxon>fabids</taxon>
        <taxon>Cucurbitales</taxon>
        <taxon>Cucurbitaceae</taxon>
        <taxon>Momordiceae</taxon>
        <taxon>Momordica</taxon>
    </lineage>
</organism>
<evidence type="ECO:0000256" key="6">
    <source>
        <dbReference type="PIRSR" id="PIRSR621190-1"/>
    </source>
</evidence>
<evidence type="ECO:0000256" key="4">
    <source>
        <dbReference type="ARBA" id="ARBA00022833"/>
    </source>
</evidence>
<dbReference type="PRINTS" id="PR00138">
    <property type="entry name" value="MATRIXIN"/>
</dbReference>
<keyword evidence="2 7" id="KW-0479">Metal-binding</keyword>
<dbReference type="OrthoDB" id="406838at2759"/>
<dbReference type="Proteomes" id="UP000504603">
    <property type="component" value="Unplaced"/>
</dbReference>
<dbReference type="GeneID" id="111006960"/>
<keyword evidence="1" id="KW-0645">Protease</keyword>
<dbReference type="GO" id="GO:0030198">
    <property type="term" value="P:extracellular matrix organization"/>
    <property type="evidence" value="ECO:0007669"/>
    <property type="project" value="TreeGrafter"/>
</dbReference>
<dbReference type="GO" id="GO:0006508">
    <property type="term" value="P:proteolysis"/>
    <property type="evidence" value="ECO:0007669"/>
    <property type="project" value="UniProtKB-KW"/>
</dbReference>
<feature type="binding site" evidence="7">
    <location>
        <position position="115"/>
    </location>
    <ligand>
        <name>Zn(2+)</name>
        <dbReference type="ChEBI" id="CHEBI:29105"/>
        <label>1</label>
    </ligand>
</feature>
<feature type="binding site" evidence="7">
    <location>
        <position position="162"/>
    </location>
    <ligand>
        <name>Zn(2+)</name>
        <dbReference type="ChEBI" id="CHEBI:29105"/>
        <label>2</label>
        <note>catalytic</note>
    </ligand>
</feature>
<dbReference type="InterPro" id="IPR024079">
    <property type="entry name" value="MetalloPept_cat_dom_sf"/>
</dbReference>